<dbReference type="Gene3D" id="2.60.40.1220">
    <property type="match status" value="1"/>
</dbReference>
<evidence type="ECO:0000313" key="12">
    <source>
        <dbReference type="EMBL" id="MBB6678364.1"/>
    </source>
</evidence>
<evidence type="ECO:0000256" key="9">
    <source>
        <dbReference type="SAM" id="Phobius"/>
    </source>
</evidence>
<evidence type="ECO:0000256" key="3">
    <source>
        <dbReference type="ARBA" id="ARBA00022692"/>
    </source>
</evidence>
<evidence type="ECO:0000256" key="6">
    <source>
        <dbReference type="ARBA" id="ARBA00022989"/>
    </source>
</evidence>
<feature type="transmembrane region" description="Helical" evidence="9">
    <location>
        <begin position="411"/>
        <end position="431"/>
    </location>
</feature>
<dbReference type="PANTHER" id="PTHR34820">
    <property type="entry name" value="INNER MEMBRANE PROTEIN YEBZ"/>
    <property type="match status" value="1"/>
</dbReference>
<dbReference type="GO" id="GO:0006825">
    <property type="term" value="P:copper ion transport"/>
    <property type="evidence" value="ECO:0007669"/>
    <property type="project" value="InterPro"/>
</dbReference>
<dbReference type="GO" id="GO:0005886">
    <property type="term" value="C:plasma membrane"/>
    <property type="evidence" value="ECO:0007669"/>
    <property type="project" value="UniProtKB-SubCell"/>
</dbReference>
<dbReference type="PANTHER" id="PTHR34820:SF4">
    <property type="entry name" value="INNER MEMBRANE PROTEIN YEBZ"/>
    <property type="match status" value="1"/>
</dbReference>
<feature type="transmembrane region" description="Helical" evidence="9">
    <location>
        <begin position="380"/>
        <end position="399"/>
    </location>
</feature>
<dbReference type="EMBL" id="JACJVN010000055">
    <property type="protein sequence ID" value="MBB6678364.1"/>
    <property type="molecule type" value="Genomic_DNA"/>
</dbReference>
<feature type="transmembrane region" description="Helical" evidence="9">
    <location>
        <begin position="308"/>
        <end position="327"/>
    </location>
</feature>
<feature type="transmembrane region" description="Helical" evidence="9">
    <location>
        <begin position="347"/>
        <end position="368"/>
    </location>
</feature>
<dbReference type="InterPro" id="IPR014756">
    <property type="entry name" value="Ig_E-set"/>
</dbReference>
<dbReference type="GO" id="GO:0046688">
    <property type="term" value="P:response to copper ion"/>
    <property type="evidence" value="ECO:0007669"/>
    <property type="project" value="InterPro"/>
</dbReference>
<dbReference type="Pfam" id="PF04234">
    <property type="entry name" value="CopC"/>
    <property type="match status" value="1"/>
</dbReference>
<dbReference type="InterPro" id="IPR014755">
    <property type="entry name" value="Cu-Rt/internalin_Ig-like"/>
</dbReference>
<feature type="transmembrane region" description="Helical" evidence="9">
    <location>
        <begin position="214"/>
        <end position="235"/>
    </location>
</feature>
<feature type="transmembrane region" description="Helical" evidence="9">
    <location>
        <begin position="172"/>
        <end position="194"/>
    </location>
</feature>
<keyword evidence="6 9" id="KW-1133">Transmembrane helix</keyword>
<dbReference type="InterPro" id="IPR007348">
    <property type="entry name" value="CopC_dom"/>
</dbReference>
<comment type="caution">
    <text evidence="12">The sequence shown here is derived from an EMBL/GenBank/DDBJ whole genome shotgun (WGS) entry which is preliminary data.</text>
</comment>
<dbReference type="GO" id="GO:0042597">
    <property type="term" value="C:periplasmic space"/>
    <property type="evidence" value="ECO:0007669"/>
    <property type="project" value="InterPro"/>
</dbReference>
<evidence type="ECO:0000259" key="10">
    <source>
        <dbReference type="Pfam" id="PF04234"/>
    </source>
</evidence>
<keyword evidence="5" id="KW-0732">Signal</keyword>
<dbReference type="GO" id="GO:0005507">
    <property type="term" value="F:copper ion binding"/>
    <property type="evidence" value="ECO:0007669"/>
    <property type="project" value="InterPro"/>
</dbReference>
<accession>A0A841TAP2</accession>
<reference evidence="12 13" key="1">
    <citation type="submission" date="2020-08" db="EMBL/GenBank/DDBJ databases">
        <title>Cohnella phylogeny.</title>
        <authorList>
            <person name="Dunlap C."/>
        </authorList>
    </citation>
    <scope>NUCLEOTIDE SEQUENCE [LARGE SCALE GENOMIC DNA]</scope>
    <source>
        <strain evidence="12 13">DSM 103658</strain>
    </source>
</reference>
<keyword evidence="2" id="KW-1003">Cell membrane</keyword>
<keyword evidence="3 9" id="KW-0812">Transmembrane</keyword>
<dbReference type="SUPFAM" id="SSF81296">
    <property type="entry name" value="E set domains"/>
    <property type="match status" value="1"/>
</dbReference>
<dbReference type="RefSeq" id="WP_185179634.1">
    <property type="nucleotide sequence ID" value="NZ_CBCSEP010000009.1"/>
</dbReference>
<gene>
    <name evidence="12" type="ORF">H4Q31_13740</name>
</gene>
<name>A0A841TAP2_9BACL</name>
<feature type="domain" description="Copper resistance protein D" evidence="11">
    <location>
        <begin position="341"/>
        <end position="429"/>
    </location>
</feature>
<dbReference type="Pfam" id="PF05425">
    <property type="entry name" value="CopD"/>
    <property type="match status" value="1"/>
</dbReference>
<comment type="subcellular location">
    <subcellularLocation>
        <location evidence="1">Cell membrane</location>
        <topology evidence="1">Multi-pass membrane protein</topology>
    </subcellularLocation>
</comment>
<evidence type="ECO:0000256" key="1">
    <source>
        <dbReference type="ARBA" id="ARBA00004651"/>
    </source>
</evidence>
<evidence type="ECO:0000256" key="8">
    <source>
        <dbReference type="ARBA" id="ARBA00023136"/>
    </source>
</evidence>
<keyword evidence="13" id="KW-1185">Reference proteome</keyword>
<dbReference type="InterPro" id="IPR008457">
    <property type="entry name" value="Cu-R_CopD_dom"/>
</dbReference>
<keyword evidence="7" id="KW-0186">Copper</keyword>
<feature type="transmembrane region" description="Helical" evidence="9">
    <location>
        <begin position="255"/>
        <end position="272"/>
    </location>
</feature>
<evidence type="ECO:0000313" key="13">
    <source>
        <dbReference type="Proteomes" id="UP000574133"/>
    </source>
</evidence>
<feature type="domain" description="CopC" evidence="10">
    <location>
        <begin position="42"/>
        <end position="137"/>
    </location>
</feature>
<proteinExistence type="predicted"/>
<dbReference type="Proteomes" id="UP000574133">
    <property type="component" value="Unassembled WGS sequence"/>
</dbReference>
<evidence type="ECO:0000256" key="2">
    <source>
        <dbReference type="ARBA" id="ARBA00022475"/>
    </source>
</evidence>
<evidence type="ECO:0000256" key="4">
    <source>
        <dbReference type="ARBA" id="ARBA00022723"/>
    </source>
</evidence>
<evidence type="ECO:0000259" key="11">
    <source>
        <dbReference type="Pfam" id="PF05425"/>
    </source>
</evidence>
<organism evidence="12 13">
    <name type="scientific">Cohnella lubricantis</name>
    <dbReference type="NCBI Taxonomy" id="2163172"/>
    <lineage>
        <taxon>Bacteria</taxon>
        <taxon>Bacillati</taxon>
        <taxon>Bacillota</taxon>
        <taxon>Bacilli</taxon>
        <taxon>Bacillales</taxon>
        <taxon>Paenibacillaceae</taxon>
        <taxon>Cohnella</taxon>
    </lineage>
</organism>
<keyword evidence="4" id="KW-0479">Metal-binding</keyword>
<evidence type="ECO:0000256" key="5">
    <source>
        <dbReference type="ARBA" id="ARBA00022729"/>
    </source>
</evidence>
<sequence>MLMLFTTKRRHAARGWLSRCCALLFAALLISAVFPPGRAGAHAILEQATPAQDEQLQNSPPYVELLFNERLDSSAEHKVIVLDSSSRSVTNAKPERTEQGKGLKLALPALKDDHYTVSYNIISADGHPVSGAYVFTVGNPPPLPDSSSLDPHAQIGHEGHVSDTNKLTTMSFLFYAARIAYYAGLLIIAGLLFWGLQRGAAQTVRDAREAAIGFMGKFIVCATLAYVVLNLYNLTQGEPLSEWVRVLTQTTVGKLYAANLLLAFAALLLGGLSAPARLFWAAVALFVEAWNGHAAVYDPISYSVALDFVHLAAASVWAGGLLLLLLIWRKERPEAGRFAIVFSRWALFAFLALWLTGILSVLLFLPSLEYLFYTAWGKWLLAKVALSVLVMAAAFFIRLRLRKGSLPPGGLLRADFGLMAGIVLIVGVLTYQNPLPANQPLYYHEMGTDMHVTLQISPNAPGNNSILVKVWLPESIGQPKSTVLRLQPTERGDVGVIDVPLESFKDSEIYAFEGYVEAAYKANGPYLPFAGEWQAQVRVTDADGNELVRKTTFRIY</sequence>
<dbReference type="AlphaFoldDB" id="A0A841TAP2"/>
<evidence type="ECO:0000256" key="7">
    <source>
        <dbReference type="ARBA" id="ARBA00023008"/>
    </source>
</evidence>
<keyword evidence="8 9" id="KW-0472">Membrane</keyword>
<protein>
    <submittedName>
        <fullName evidence="12">Copper resistance protein CopC/CopD</fullName>
    </submittedName>
</protein>
<dbReference type="InterPro" id="IPR032694">
    <property type="entry name" value="CopC/D"/>
</dbReference>